<gene>
    <name evidence="2" type="ORF">JD108_05285</name>
    <name evidence="3" type="ORF">KDJ56_04965</name>
</gene>
<evidence type="ECO:0000313" key="5">
    <source>
        <dbReference type="Proteomes" id="UP000677234"/>
    </source>
</evidence>
<dbReference type="Proteomes" id="UP000677234">
    <property type="component" value="Chromosome"/>
</dbReference>
<evidence type="ECO:0000313" key="3">
    <source>
        <dbReference type="EMBL" id="QUO42364.1"/>
    </source>
</evidence>
<organism evidence="2 4">
    <name type="scientific">Brevibacillus composti</name>
    <dbReference type="NCBI Taxonomy" id="2796470"/>
    <lineage>
        <taxon>Bacteria</taxon>
        <taxon>Bacillati</taxon>
        <taxon>Bacillota</taxon>
        <taxon>Bacilli</taxon>
        <taxon>Bacillales</taxon>
        <taxon>Paenibacillaceae</taxon>
        <taxon>Brevibacillus</taxon>
    </lineage>
</organism>
<name>A0A7T5EML4_9BACL</name>
<dbReference type="Proteomes" id="UP000595847">
    <property type="component" value="Chromosome"/>
</dbReference>
<feature type="compositionally biased region" description="Basic and acidic residues" evidence="1">
    <location>
        <begin position="1"/>
        <end position="14"/>
    </location>
</feature>
<feature type="region of interest" description="Disordered" evidence="1">
    <location>
        <begin position="1"/>
        <end position="55"/>
    </location>
</feature>
<dbReference type="EMBL" id="CP073708">
    <property type="protein sequence ID" value="QUO42364.1"/>
    <property type="molecule type" value="Genomic_DNA"/>
</dbReference>
<feature type="compositionally biased region" description="Basic and acidic residues" evidence="1">
    <location>
        <begin position="27"/>
        <end position="55"/>
    </location>
</feature>
<protein>
    <submittedName>
        <fullName evidence="2">Uncharacterized protein</fullName>
    </submittedName>
</protein>
<evidence type="ECO:0000256" key="1">
    <source>
        <dbReference type="SAM" id="MobiDB-lite"/>
    </source>
</evidence>
<dbReference type="RefSeq" id="WP_198828867.1">
    <property type="nucleotide sequence ID" value="NZ_CP066308.1"/>
</dbReference>
<proteinExistence type="predicted"/>
<keyword evidence="5" id="KW-1185">Reference proteome</keyword>
<evidence type="ECO:0000313" key="2">
    <source>
        <dbReference type="EMBL" id="QQE75338.1"/>
    </source>
</evidence>
<dbReference type="EMBL" id="CP066308">
    <property type="protein sequence ID" value="QQE75338.1"/>
    <property type="molecule type" value="Genomic_DNA"/>
</dbReference>
<sequence length="55" mass="6125">MSFGNEEKNEKQEMGYHGSNMHGYSLTKREKSLAEHAGDGTVEPEKQGEKVNELG</sequence>
<dbReference type="AlphaFoldDB" id="A0A7T5EML4"/>
<reference evidence="3" key="2">
    <citation type="submission" date="2021-04" db="EMBL/GenBank/DDBJ databases">
        <title>Brevibacillus composti FJAT-54423, complete genome.</title>
        <authorList>
            <person name="Tang R."/>
        </authorList>
    </citation>
    <scope>NUCLEOTIDE SEQUENCE</scope>
    <source>
        <strain evidence="3">FJAT-54424</strain>
    </source>
</reference>
<dbReference type="KEGG" id="bcop:JD108_05285"/>
<reference evidence="2 4" key="1">
    <citation type="submission" date="2020-12" db="EMBL/GenBank/DDBJ databases">
        <title>strain FJAT-54423T represents a novel species of the genus Brevibacillus.</title>
        <authorList>
            <person name="Tang R."/>
        </authorList>
    </citation>
    <scope>NUCLEOTIDE SEQUENCE [LARGE SCALE GENOMIC DNA]</scope>
    <source>
        <strain evidence="2 4">FJAT-54423</strain>
    </source>
</reference>
<evidence type="ECO:0000313" key="4">
    <source>
        <dbReference type="Proteomes" id="UP000595847"/>
    </source>
</evidence>
<accession>A0A7T5EML4</accession>